<reference evidence="7 8" key="1">
    <citation type="journal article" date="2019" name="Nat. Ecol. Evol.">
        <title>Megaphylogeny resolves global patterns of mushroom evolution.</title>
        <authorList>
            <person name="Varga T."/>
            <person name="Krizsan K."/>
            <person name="Foldi C."/>
            <person name="Dima B."/>
            <person name="Sanchez-Garcia M."/>
            <person name="Sanchez-Ramirez S."/>
            <person name="Szollosi G.J."/>
            <person name="Szarkandi J.G."/>
            <person name="Papp V."/>
            <person name="Albert L."/>
            <person name="Andreopoulos W."/>
            <person name="Angelini C."/>
            <person name="Antonin V."/>
            <person name="Barry K.W."/>
            <person name="Bougher N.L."/>
            <person name="Buchanan P."/>
            <person name="Buyck B."/>
            <person name="Bense V."/>
            <person name="Catcheside P."/>
            <person name="Chovatia M."/>
            <person name="Cooper J."/>
            <person name="Damon W."/>
            <person name="Desjardin D."/>
            <person name="Finy P."/>
            <person name="Geml J."/>
            <person name="Haridas S."/>
            <person name="Hughes K."/>
            <person name="Justo A."/>
            <person name="Karasinski D."/>
            <person name="Kautmanova I."/>
            <person name="Kiss B."/>
            <person name="Kocsube S."/>
            <person name="Kotiranta H."/>
            <person name="LaButti K.M."/>
            <person name="Lechner B.E."/>
            <person name="Liimatainen K."/>
            <person name="Lipzen A."/>
            <person name="Lukacs Z."/>
            <person name="Mihaltcheva S."/>
            <person name="Morgado L.N."/>
            <person name="Niskanen T."/>
            <person name="Noordeloos M.E."/>
            <person name="Ohm R.A."/>
            <person name="Ortiz-Santana B."/>
            <person name="Ovrebo C."/>
            <person name="Racz N."/>
            <person name="Riley R."/>
            <person name="Savchenko A."/>
            <person name="Shiryaev A."/>
            <person name="Soop K."/>
            <person name="Spirin V."/>
            <person name="Szebenyi C."/>
            <person name="Tomsovsky M."/>
            <person name="Tulloss R.E."/>
            <person name="Uehling J."/>
            <person name="Grigoriev I.V."/>
            <person name="Vagvolgyi C."/>
            <person name="Papp T."/>
            <person name="Martin F.M."/>
            <person name="Miettinen O."/>
            <person name="Hibbett D.S."/>
            <person name="Nagy L.G."/>
        </authorList>
    </citation>
    <scope>NUCLEOTIDE SEQUENCE [LARGE SCALE GENOMIC DNA]</scope>
    <source>
        <strain evidence="7 8">CBS 121175</strain>
    </source>
</reference>
<dbReference type="PANTHER" id="PTHR23510">
    <property type="entry name" value="INNER MEMBRANE TRANSPORT PROTEIN YAJR"/>
    <property type="match status" value="1"/>
</dbReference>
<dbReference type="Gene3D" id="1.20.1250.20">
    <property type="entry name" value="MFS general substrate transporter like domains"/>
    <property type="match status" value="1"/>
</dbReference>
<evidence type="ECO:0000256" key="3">
    <source>
        <dbReference type="ARBA" id="ARBA00022989"/>
    </source>
</evidence>
<dbReference type="InterPro" id="IPR011701">
    <property type="entry name" value="MFS"/>
</dbReference>
<dbReference type="GO" id="GO:0016020">
    <property type="term" value="C:membrane"/>
    <property type="evidence" value="ECO:0007669"/>
    <property type="project" value="UniProtKB-SubCell"/>
</dbReference>
<feature type="transmembrane region" description="Helical" evidence="6">
    <location>
        <begin position="99"/>
        <end position="119"/>
    </location>
</feature>
<protein>
    <submittedName>
        <fullName evidence="7">MFS general substrate transporter</fullName>
    </submittedName>
</protein>
<keyword evidence="8" id="KW-1185">Reference proteome</keyword>
<evidence type="ECO:0000313" key="8">
    <source>
        <dbReference type="Proteomes" id="UP000307440"/>
    </source>
</evidence>
<evidence type="ECO:0000256" key="4">
    <source>
        <dbReference type="ARBA" id="ARBA00023136"/>
    </source>
</evidence>
<evidence type="ECO:0000256" key="1">
    <source>
        <dbReference type="ARBA" id="ARBA00004141"/>
    </source>
</evidence>
<keyword evidence="2 6" id="KW-0812">Transmembrane</keyword>
<feature type="transmembrane region" description="Helical" evidence="6">
    <location>
        <begin position="315"/>
        <end position="335"/>
    </location>
</feature>
<feature type="transmembrane region" description="Helical" evidence="6">
    <location>
        <begin position="435"/>
        <end position="461"/>
    </location>
</feature>
<keyword evidence="4 6" id="KW-0472">Membrane</keyword>
<evidence type="ECO:0000256" key="5">
    <source>
        <dbReference type="SAM" id="MobiDB-lite"/>
    </source>
</evidence>
<dbReference type="STRING" id="230819.A0A5C3L6T0"/>
<comment type="subcellular location">
    <subcellularLocation>
        <location evidence="1">Membrane</location>
        <topology evidence="1">Multi-pass membrane protein</topology>
    </subcellularLocation>
</comment>
<evidence type="ECO:0000313" key="7">
    <source>
        <dbReference type="EMBL" id="TFK28352.1"/>
    </source>
</evidence>
<dbReference type="Pfam" id="PF07690">
    <property type="entry name" value="MFS_1"/>
    <property type="match status" value="1"/>
</dbReference>
<dbReference type="InterPro" id="IPR051068">
    <property type="entry name" value="MFS_Domain-Containing_Protein"/>
</dbReference>
<feature type="transmembrane region" description="Helical" evidence="6">
    <location>
        <begin position="68"/>
        <end position="93"/>
    </location>
</feature>
<dbReference type="OrthoDB" id="2015447at2759"/>
<proteinExistence type="predicted"/>
<feature type="transmembrane region" description="Helical" evidence="6">
    <location>
        <begin position="504"/>
        <end position="522"/>
    </location>
</feature>
<gene>
    <name evidence="7" type="ORF">FA15DRAFT_665315</name>
</gene>
<dbReference type="InterPro" id="IPR036259">
    <property type="entry name" value="MFS_trans_sf"/>
</dbReference>
<feature type="transmembrane region" description="Helical" evidence="6">
    <location>
        <begin position="355"/>
        <end position="373"/>
    </location>
</feature>
<dbReference type="SUPFAM" id="SSF103473">
    <property type="entry name" value="MFS general substrate transporter"/>
    <property type="match status" value="1"/>
</dbReference>
<feature type="transmembrane region" description="Helical" evidence="6">
    <location>
        <begin position="194"/>
        <end position="213"/>
    </location>
</feature>
<dbReference type="Proteomes" id="UP000307440">
    <property type="component" value="Unassembled WGS sequence"/>
</dbReference>
<dbReference type="AlphaFoldDB" id="A0A5C3L6T0"/>
<organism evidence="7 8">
    <name type="scientific">Coprinopsis marcescibilis</name>
    <name type="common">Agaric fungus</name>
    <name type="synonym">Psathyrella marcescibilis</name>
    <dbReference type="NCBI Taxonomy" id="230819"/>
    <lineage>
        <taxon>Eukaryota</taxon>
        <taxon>Fungi</taxon>
        <taxon>Dikarya</taxon>
        <taxon>Basidiomycota</taxon>
        <taxon>Agaricomycotina</taxon>
        <taxon>Agaricomycetes</taxon>
        <taxon>Agaricomycetidae</taxon>
        <taxon>Agaricales</taxon>
        <taxon>Agaricineae</taxon>
        <taxon>Psathyrellaceae</taxon>
        <taxon>Coprinopsis</taxon>
    </lineage>
</organism>
<dbReference type="EMBL" id="ML210156">
    <property type="protein sequence ID" value="TFK28352.1"/>
    <property type="molecule type" value="Genomic_DNA"/>
</dbReference>
<dbReference type="GO" id="GO:0022857">
    <property type="term" value="F:transmembrane transporter activity"/>
    <property type="evidence" value="ECO:0007669"/>
    <property type="project" value="InterPro"/>
</dbReference>
<feature type="transmembrane region" description="Helical" evidence="6">
    <location>
        <begin position="233"/>
        <end position="251"/>
    </location>
</feature>
<keyword evidence="3 6" id="KW-1133">Transmembrane helix</keyword>
<name>A0A5C3L6T0_COPMA</name>
<feature type="transmembrane region" description="Helical" evidence="6">
    <location>
        <begin position="155"/>
        <end position="173"/>
    </location>
</feature>
<evidence type="ECO:0000256" key="6">
    <source>
        <dbReference type="SAM" id="Phobius"/>
    </source>
</evidence>
<feature type="region of interest" description="Disordered" evidence="5">
    <location>
        <begin position="270"/>
        <end position="303"/>
    </location>
</feature>
<sequence>MAALPSTVVDYIHHEDRVNLSRRASHLSLADKASSVRDTFTRPASTSEAELVEEGDSNEFRLPAVRSLFVVIFGNVLFQIMFFIIVSSASAYAEYLGGSATFSGLTIGIPPVFGGLALLVTTRFDRGQYKACFQLAYASAILGNILYALAYKAHFLYLILIGRCVSGVAFISFMYSKRYCADPRIVGIRRRTTLASWLVVGQGLGFSAGPFLGGVLYKIGFADQVFNGYTSPGWIMTITFALFWVIGNLLFKDIPPLPKATSRADTSQALELDNLPPNPSRAHSHTDLIPHQSSPPPTTQSPHHASWRDLSFRQWGVTLCMCYFAMTCFLILGAWESNIPVYTSTALDFSPFKAGNFIALGGVATLPFLLANVRYARRFQDRTTLALGTTLGIIGITIMLILLSTSEQVVPLQSGSHALFTPNSPESTERIGKVAYVPFLICWFLVALGFNLASTCTLSLLSKQLPDEWYTGVSMAIQYSNYTGRTSGAILGGAGVKIGMKNYLAVQLAIVGFGVVMYCVLWRDMKAKKG</sequence>
<accession>A0A5C3L6T0</accession>
<feature type="transmembrane region" description="Helical" evidence="6">
    <location>
        <begin position="131"/>
        <end position="149"/>
    </location>
</feature>
<evidence type="ECO:0000256" key="2">
    <source>
        <dbReference type="ARBA" id="ARBA00022692"/>
    </source>
</evidence>
<dbReference type="PANTHER" id="PTHR23510:SF64">
    <property type="entry name" value="INNER MEMBRANE TRANSPORT PROTEIN YAJR"/>
    <property type="match status" value="1"/>
</dbReference>
<feature type="transmembrane region" description="Helical" evidence="6">
    <location>
        <begin position="385"/>
        <end position="403"/>
    </location>
</feature>